<dbReference type="InParanoid" id="J7RNL4"/>
<dbReference type="GeneID" id="24104191"/>
<keyword evidence="3 6" id="KW-1133">Transmembrane helix</keyword>
<feature type="region of interest" description="Disordered" evidence="8">
    <location>
        <begin position="137"/>
        <end position="166"/>
    </location>
</feature>
<sequence length="555" mass="63776">MTMSYNCDVATDSYFNFFKILFRWKGSVWKSIWKELALWIVTYYTIKAVYMTLDDDRKIIFDKNFLPKIANFDLSVLTFMLTFFVTTIVARWNKIFDNMGFIESAAYAIAAFMDDKNDEPILKPAQEKKEIIKLEDRTDSVEKESDKNTKNKKKSSGEQNKTVKSGAENMKILKPDAVKYVEKQKELEKLNAAKKEEERMELEKLDAERKNKLRMARRTIIRYLVASQVLVLRTISMRTLRRFPNYTSIVAAGFLHQDEADIIENMDFEYDRTWVPIRWATEILREQFMAVSATNKDHPFAAPSLYSAAWQEIKNFQASISVVKNADWVPIPLAYPQVIFFAVRLYFIFCTFTRQHMLTDPEIDRTIDSSNYITYYIPLGNIFQFICLMGWVKVSEALLNPLGEDDDDFEVNFLIDRNIYTGMAIVDTEYAECPALKKKNLGKEKIDAFEGEHARPFYPHGMDGSIGDALVGSAQNMKFDDPPEMKQFSVNITPSKPRPTPLKPKNKEGAQRKISNASTFSTSTFNESGYSTNKAGALGPIPISFDTPNVGVNKK</sequence>
<evidence type="ECO:0000256" key="1">
    <source>
        <dbReference type="ARBA" id="ARBA00004141"/>
    </source>
</evidence>
<keyword evidence="7" id="KW-0175">Coiled coil</keyword>
<evidence type="ECO:0000256" key="4">
    <source>
        <dbReference type="ARBA" id="ARBA00023136"/>
    </source>
</evidence>
<keyword evidence="4 6" id="KW-0472">Membrane</keyword>
<dbReference type="Proteomes" id="UP000001940">
    <property type="component" value="Chromosome IV"/>
</dbReference>
<dbReference type="KEGG" id="cel:CELE_C09B9.85"/>
<evidence type="ECO:0000256" key="3">
    <source>
        <dbReference type="ARBA" id="ARBA00022989"/>
    </source>
</evidence>
<dbReference type="PANTHER" id="PTHR10736:SF58">
    <property type="entry name" value="BESTROPHIN HOMOLOG-RELATED"/>
    <property type="match status" value="1"/>
</dbReference>
<proteinExistence type="inferred from homology"/>
<keyword evidence="2 6" id="KW-0812">Transmembrane</keyword>
<feature type="region of interest" description="Disordered" evidence="8">
    <location>
        <begin position="492"/>
        <end position="555"/>
    </location>
</feature>
<dbReference type="OrthoDB" id="201595at2759"/>
<evidence type="ECO:0000256" key="6">
    <source>
        <dbReference type="RuleBase" id="RU363126"/>
    </source>
</evidence>
<dbReference type="GO" id="GO:0034707">
    <property type="term" value="C:chloride channel complex"/>
    <property type="evidence" value="ECO:0007669"/>
    <property type="project" value="UniProtKB-KW"/>
</dbReference>
<dbReference type="InterPro" id="IPR000615">
    <property type="entry name" value="Bestrophin"/>
</dbReference>
<feature type="transmembrane region" description="Helical" evidence="6">
    <location>
        <begin position="70"/>
        <end position="90"/>
    </location>
</feature>
<feature type="compositionally biased region" description="Basic and acidic residues" evidence="8">
    <location>
        <begin position="137"/>
        <end position="149"/>
    </location>
</feature>
<keyword evidence="6" id="KW-0406">Ion transport</keyword>
<dbReference type="GO" id="GO:0005886">
    <property type="term" value="C:plasma membrane"/>
    <property type="evidence" value="ECO:0000318"/>
    <property type="project" value="GO_Central"/>
</dbReference>
<comment type="similarity">
    <text evidence="5 6">Belongs to the anion channel-forming bestrophin (TC 1.A.46) family. Calcium-sensitive chloride channel subfamily.</text>
</comment>
<evidence type="ECO:0000256" key="5">
    <source>
        <dbReference type="ARBA" id="ARBA00034769"/>
    </source>
</evidence>
<feature type="transmembrane region" description="Helical" evidence="6">
    <location>
        <begin position="32"/>
        <end position="50"/>
    </location>
</feature>
<dbReference type="Pfam" id="PF01062">
    <property type="entry name" value="Bestrophin"/>
    <property type="match status" value="2"/>
</dbReference>
<keyword evidence="6" id="KW-1003">Cell membrane</keyword>
<dbReference type="GO" id="GO:0005254">
    <property type="term" value="F:chloride channel activity"/>
    <property type="evidence" value="ECO:0000318"/>
    <property type="project" value="GO_Central"/>
</dbReference>
<dbReference type="eggNOG" id="KOG3547">
    <property type="taxonomic scope" value="Eukaryota"/>
</dbReference>
<dbReference type="HOGENOM" id="CLU_018069_7_1_1"/>
<dbReference type="AGR" id="WB:WBGene00220250"/>
<keyword evidence="10" id="KW-1185">Reference proteome</keyword>
<evidence type="ECO:0000256" key="2">
    <source>
        <dbReference type="ARBA" id="ARBA00022692"/>
    </source>
</evidence>
<dbReference type="STRING" id="6239.C09B9.85.1"/>
<comment type="function">
    <text evidence="6">Forms chloride channels.</text>
</comment>
<accession>J7RNL4</accession>
<dbReference type="Bgee" id="WBGene00220250">
    <property type="expression patterns" value="Expressed in material anatomical entity and 3 other cell types or tissues"/>
</dbReference>
<dbReference type="GO" id="GO:1902476">
    <property type="term" value="P:chloride transmembrane transport"/>
    <property type="evidence" value="ECO:0000318"/>
    <property type="project" value="GO_Central"/>
</dbReference>
<feature type="coiled-coil region" evidence="7">
    <location>
        <begin position="180"/>
        <end position="215"/>
    </location>
</feature>
<gene>
    <name evidence="9 11" type="ORF">C09B9.85</name>
    <name evidence="9" type="ORF">CELE_C09B9.85</name>
</gene>
<keyword evidence="6" id="KW-0813">Transport</keyword>
<dbReference type="AlphaFoldDB" id="J7RNL4"/>
<evidence type="ECO:0000256" key="7">
    <source>
        <dbReference type="SAM" id="Coils"/>
    </source>
</evidence>
<dbReference type="SMR" id="J7RNL4"/>
<keyword evidence="6" id="KW-0868">Chloride</keyword>
<evidence type="ECO:0000256" key="8">
    <source>
        <dbReference type="SAM" id="MobiDB-lite"/>
    </source>
</evidence>
<evidence type="ECO:0000313" key="10">
    <source>
        <dbReference type="Proteomes" id="UP000001940"/>
    </source>
</evidence>
<organism evidence="9 10">
    <name type="scientific">Caenorhabditis elegans</name>
    <dbReference type="NCBI Taxonomy" id="6239"/>
    <lineage>
        <taxon>Eukaryota</taxon>
        <taxon>Metazoa</taxon>
        <taxon>Ecdysozoa</taxon>
        <taxon>Nematoda</taxon>
        <taxon>Chromadorea</taxon>
        <taxon>Rhabditida</taxon>
        <taxon>Rhabditina</taxon>
        <taxon>Rhabditomorpha</taxon>
        <taxon>Rhabditoidea</taxon>
        <taxon>Rhabditidae</taxon>
        <taxon>Peloderinae</taxon>
        <taxon>Caenorhabditis</taxon>
    </lineage>
</organism>
<keyword evidence="6" id="KW-0869">Chloride channel</keyword>
<feature type="transmembrane region" description="Helical" evidence="6">
    <location>
        <begin position="373"/>
        <end position="392"/>
    </location>
</feature>
<keyword evidence="6" id="KW-0407">Ion channel</keyword>
<dbReference type="FunCoup" id="J7RNL4">
    <property type="interactions" value="3"/>
</dbReference>
<dbReference type="InterPro" id="IPR021134">
    <property type="entry name" value="Bestrophin-like"/>
</dbReference>
<feature type="transmembrane region" description="Helical" evidence="6">
    <location>
        <begin position="333"/>
        <end position="352"/>
    </location>
</feature>
<dbReference type="WormBase" id="C09B9.85">
    <property type="protein sequence ID" value="CE47744"/>
    <property type="gene ID" value="WBGene00220250"/>
</dbReference>
<name>J7RNL4_CAEEL</name>
<comment type="subcellular location">
    <subcellularLocation>
        <location evidence="6">Cell membrane</location>
        <topology evidence="6">Multi-pass membrane protein</topology>
    </subcellularLocation>
    <subcellularLocation>
        <location evidence="1">Membrane</location>
        <topology evidence="1">Multi-pass membrane protein</topology>
    </subcellularLocation>
</comment>
<dbReference type="EMBL" id="BX284604">
    <property type="protein sequence ID" value="CCM09413.1"/>
    <property type="molecule type" value="Genomic_DNA"/>
</dbReference>
<dbReference type="PANTHER" id="PTHR10736">
    <property type="entry name" value="BESTROPHIN"/>
    <property type="match status" value="1"/>
</dbReference>
<dbReference type="PhylomeDB" id="J7RNL4"/>
<dbReference type="CTD" id="24104191"/>
<evidence type="ECO:0000313" key="9">
    <source>
        <dbReference type="EMBL" id="CCM09413.1"/>
    </source>
</evidence>
<dbReference type="RefSeq" id="NP_001263751.1">
    <property type="nucleotide sequence ID" value="NM_001276822.2"/>
</dbReference>
<feature type="transmembrane region" description="Helical" evidence="6">
    <location>
        <begin position="219"/>
        <end position="236"/>
    </location>
</feature>
<evidence type="ECO:0000313" key="11">
    <source>
        <dbReference type="WormBase" id="C09B9.85"/>
    </source>
</evidence>
<dbReference type="PaxDb" id="6239-C09B9.85"/>
<protein>
    <recommendedName>
        <fullName evidence="6">Bestrophin homolog</fullName>
    </recommendedName>
</protein>
<reference evidence="9 10" key="1">
    <citation type="journal article" date="1998" name="Science">
        <title>Genome sequence of the nematode C. elegans: a platform for investigating biology.</title>
        <authorList>
            <consortium name="The C. elegans sequencing consortium"/>
            <person name="Sulson J.E."/>
            <person name="Waterston R."/>
        </authorList>
    </citation>
    <scope>NUCLEOTIDE SEQUENCE [LARGE SCALE GENOMIC DNA]</scope>
    <source>
        <strain evidence="9 10">Bristol N2</strain>
    </source>
</reference>